<keyword evidence="2" id="KW-1185">Reference proteome</keyword>
<proteinExistence type="predicted"/>
<sequence>MDINFQIKIVFIFNFFEKNIFADIVFEVKWLFCLHNYIEKIFLNMMYSTFLHRLFLIIFIVNMVTNTSARDDSDTIFCAELFHQSEYGVSEEYCYYWFNMDLSDKLMYGTNHHIDHEIEHGEDYHTETTSVEHLLQDCSNLQDNEKLYGITYERSPYNFITGMEENLNNETGIYNVDILFFCVKNRWRKQEPFGAITSIINLFYHKLLAQYRQIVSAKESTKIDNIHNECIEQSLVGDSCVAIIEGRVGFNPYFKVGLFRMYDLAQFEASDLVKNYFPSQDYQSFPIDYLVLVDKRSCRPRTIKRGENDSYVYSDSDKYLNFSECITLSTPDFYYQLCCCDESLEICGSLKNDLTVDPGMPIFFVNNSLDEPHKLAEYGLDENSVRRNYQNKLNETYKKKPQIVCAIGTLKMNETLEETRTIDEAFPINVHACQSVYQYSRKNDEEYEMTMEMNIASGCSMARNTENGRQYCQIVGLICPSQQRISYENITVECCCEGSHLCNHDMNSYHAFYALPEIMNNPLCAENSVFRFIFMPGKNQYCAVHYDFVLGKVVNLHMSVNMDLPREEDYDAYQQLGCRFIEAKIRVHIPIRCENEVYKRDDTLIGRLIYMCTCPGKTFSERMNETACDVELEEKIGEKAIADAKKSKLPSCYYINLITETINSAPTGITQFLMNNITKPSNETFWCYDQLEVREDNGKLIAHWISDEVKVTEYPEIKEVCIKISNEDGKYVCASFQSRVFCCCKNYGNIPCNKKKEIQNMFMRELVPIDSVWRIDEEIFQQEQNFCIQPDRNFARCKSPMGCYLTRYAIEINSDAEFDDLPAGCISDIDQTILEKYPYLALCSKNLENGFAKECFYTDTRDVETSIPLIVCCCNVNPYNDCPSRADVTNLGFVYKM</sequence>
<accession>A0A8R1XQC9</accession>
<reference evidence="1" key="2">
    <citation type="submission" date="2022-06" db="UniProtKB">
        <authorList>
            <consortium name="EnsemblMetazoa"/>
        </authorList>
    </citation>
    <scope>IDENTIFICATION</scope>
</reference>
<protein>
    <submittedName>
        <fullName evidence="1">Uncharacterized protein</fullName>
    </submittedName>
</protein>
<reference evidence="2" key="1">
    <citation type="submission" date="2013-10" db="EMBL/GenBank/DDBJ databases">
        <title>Genome sequencing of Onchocerca volvulus.</title>
        <authorList>
            <person name="Cotton J."/>
            <person name="Tsai J."/>
            <person name="Stanley E."/>
            <person name="Tracey A."/>
            <person name="Holroyd N."/>
            <person name="Lustigman S."/>
            <person name="Berriman M."/>
        </authorList>
    </citation>
    <scope>NUCLEOTIDE SEQUENCE</scope>
</reference>
<organism evidence="1 2">
    <name type="scientific">Onchocerca volvulus</name>
    <dbReference type="NCBI Taxonomy" id="6282"/>
    <lineage>
        <taxon>Eukaryota</taxon>
        <taxon>Metazoa</taxon>
        <taxon>Ecdysozoa</taxon>
        <taxon>Nematoda</taxon>
        <taxon>Chromadorea</taxon>
        <taxon>Rhabditida</taxon>
        <taxon>Spirurina</taxon>
        <taxon>Spiruromorpha</taxon>
        <taxon>Filarioidea</taxon>
        <taxon>Onchocercidae</taxon>
        <taxon>Onchocerca</taxon>
    </lineage>
</organism>
<dbReference type="Proteomes" id="UP000024404">
    <property type="component" value="Unassembled WGS sequence"/>
</dbReference>
<evidence type="ECO:0000313" key="2">
    <source>
        <dbReference type="Proteomes" id="UP000024404"/>
    </source>
</evidence>
<dbReference type="EnsemblMetazoa" id="OVOC12193.1">
    <property type="protein sequence ID" value="OVOC12193.1"/>
    <property type="gene ID" value="WBGene00249002"/>
</dbReference>
<name>A0A8R1XQC9_ONCVO</name>
<dbReference type="EMBL" id="CMVM020000401">
    <property type="status" value="NOT_ANNOTATED_CDS"/>
    <property type="molecule type" value="Genomic_DNA"/>
</dbReference>
<dbReference type="AlphaFoldDB" id="A0A8R1XQC9"/>
<evidence type="ECO:0000313" key="1">
    <source>
        <dbReference type="EnsemblMetazoa" id="OVOC12193.1"/>
    </source>
</evidence>